<sequence>MRTGKTTCLKLLCIYFNGSSSLDVFSLQSLHWPSNKLHAYGNLNSTRQHVVHPTHTQLRNDSVMYHVATYAGYTHYPPRHSKSQVPSKQRSRKWNGQRLVSLVIDRGCIRSNQLNCLSNL</sequence>
<reference evidence="2" key="1">
    <citation type="submission" date="2012-07" db="EMBL/GenBank/DDBJ databases">
        <title>Genome of the Chinese tree shrew, a rising model animal genetically related to primates.</title>
        <authorList>
            <person name="Zhang G."/>
            <person name="Fan Y."/>
            <person name="Yao Y."/>
            <person name="Huang Z."/>
        </authorList>
    </citation>
    <scope>NUCLEOTIDE SEQUENCE [LARGE SCALE GENOMIC DNA]</scope>
</reference>
<evidence type="ECO:0000313" key="1">
    <source>
        <dbReference type="EMBL" id="ELW70723.1"/>
    </source>
</evidence>
<name>L9L735_TUPCH</name>
<gene>
    <name evidence="1" type="ORF">TREES_T100016636</name>
</gene>
<dbReference type="AlphaFoldDB" id="L9L735"/>
<evidence type="ECO:0000313" key="2">
    <source>
        <dbReference type="Proteomes" id="UP000011518"/>
    </source>
</evidence>
<organism evidence="1 2">
    <name type="scientific">Tupaia chinensis</name>
    <name type="common">Chinese tree shrew</name>
    <name type="synonym">Tupaia belangeri chinensis</name>
    <dbReference type="NCBI Taxonomy" id="246437"/>
    <lineage>
        <taxon>Eukaryota</taxon>
        <taxon>Metazoa</taxon>
        <taxon>Chordata</taxon>
        <taxon>Craniata</taxon>
        <taxon>Vertebrata</taxon>
        <taxon>Euteleostomi</taxon>
        <taxon>Mammalia</taxon>
        <taxon>Eutheria</taxon>
        <taxon>Euarchontoglires</taxon>
        <taxon>Scandentia</taxon>
        <taxon>Tupaiidae</taxon>
        <taxon>Tupaia</taxon>
    </lineage>
</organism>
<accession>L9L735</accession>
<proteinExistence type="predicted"/>
<protein>
    <submittedName>
        <fullName evidence="1">Uncharacterized protein</fullName>
    </submittedName>
</protein>
<dbReference type="InParanoid" id="L9L735"/>
<reference evidence="2" key="2">
    <citation type="journal article" date="2013" name="Nat. Commun.">
        <title>Genome of the Chinese tree shrew.</title>
        <authorList>
            <person name="Fan Y."/>
            <person name="Huang Z.Y."/>
            <person name="Cao C.C."/>
            <person name="Chen C.S."/>
            <person name="Chen Y.X."/>
            <person name="Fan D.D."/>
            <person name="He J."/>
            <person name="Hou H.L."/>
            <person name="Hu L."/>
            <person name="Hu X.T."/>
            <person name="Jiang X.T."/>
            <person name="Lai R."/>
            <person name="Lang Y.S."/>
            <person name="Liang B."/>
            <person name="Liao S.G."/>
            <person name="Mu D."/>
            <person name="Ma Y.Y."/>
            <person name="Niu Y.Y."/>
            <person name="Sun X.Q."/>
            <person name="Xia J.Q."/>
            <person name="Xiao J."/>
            <person name="Xiong Z.Q."/>
            <person name="Xu L."/>
            <person name="Yang L."/>
            <person name="Zhang Y."/>
            <person name="Zhao W."/>
            <person name="Zhao X.D."/>
            <person name="Zheng Y.T."/>
            <person name="Zhou J.M."/>
            <person name="Zhu Y.B."/>
            <person name="Zhang G.J."/>
            <person name="Wang J."/>
            <person name="Yao Y.G."/>
        </authorList>
    </citation>
    <scope>NUCLEOTIDE SEQUENCE [LARGE SCALE GENOMIC DNA]</scope>
</reference>
<dbReference type="Proteomes" id="UP000011518">
    <property type="component" value="Unassembled WGS sequence"/>
</dbReference>
<dbReference type="EMBL" id="KB320486">
    <property type="protein sequence ID" value="ELW70723.1"/>
    <property type="molecule type" value="Genomic_DNA"/>
</dbReference>
<keyword evidence="2" id="KW-1185">Reference proteome</keyword>